<accession>A0A811UGN4</accession>
<dbReference type="EMBL" id="CAJHJT010000012">
    <property type="protein sequence ID" value="CAD6998004.1"/>
    <property type="molecule type" value="Genomic_DNA"/>
</dbReference>
<keyword evidence="2" id="KW-1185">Reference proteome</keyword>
<evidence type="ECO:0000313" key="1">
    <source>
        <dbReference type="EMBL" id="CAD6998004.1"/>
    </source>
</evidence>
<comment type="caution">
    <text evidence="1">The sequence shown here is derived from an EMBL/GenBank/DDBJ whole genome shotgun (WGS) entry which is preliminary data.</text>
</comment>
<reference evidence="1" key="1">
    <citation type="submission" date="2020-11" db="EMBL/GenBank/DDBJ databases">
        <authorList>
            <person name="Whitehead M."/>
        </authorList>
    </citation>
    <scope>NUCLEOTIDE SEQUENCE</scope>
    <source>
        <strain evidence="1">EGII</strain>
    </source>
</reference>
<organism evidence="1 2">
    <name type="scientific">Ceratitis capitata</name>
    <name type="common">Mediterranean fruit fly</name>
    <name type="synonym">Tephritis capitata</name>
    <dbReference type="NCBI Taxonomy" id="7213"/>
    <lineage>
        <taxon>Eukaryota</taxon>
        <taxon>Metazoa</taxon>
        <taxon>Ecdysozoa</taxon>
        <taxon>Arthropoda</taxon>
        <taxon>Hexapoda</taxon>
        <taxon>Insecta</taxon>
        <taxon>Pterygota</taxon>
        <taxon>Neoptera</taxon>
        <taxon>Endopterygota</taxon>
        <taxon>Diptera</taxon>
        <taxon>Brachycera</taxon>
        <taxon>Muscomorpha</taxon>
        <taxon>Tephritoidea</taxon>
        <taxon>Tephritidae</taxon>
        <taxon>Ceratitis</taxon>
        <taxon>Ceratitis</taxon>
    </lineage>
</organism>
<protein>
    <submittedName>
        <fullName evidence="1">(Mediterranean fruit fly) hypothetical protein</fullName>
    </submittedName>
</protein>
<proteinExistence type="predicted"/>
<sequence>CAEYTPEPSQRMKWKSMSVRARLSNCTFTTIVPGFSASTLSKVQKCTHAYTKHPPTRVNSLSSFLSAVQRKGKGHLIWMEI</sequence>
<dbReference type="Proteomes" id="UP000606786">
    <property type="component" value="Unassembled WGS sequence"/>
</dbReference>
<evidence type="ECO:0000313" key="2">
    <source>
        <dbReference type="Proteomes" id="UP000606786"/>
    </source>
</evidence>
<gene>
    <name evidence="1" type="ORF">CCAP1982_LOCUS6621</name>
</gene>
<dbReference type="AlphaFoldDB" id="A0A811UGN4"/>
<feature type="non-terminal residue" evidence="1">
    <location>
        <position position="1"/>
    </location>
</feature>
<name>A0A811UGN4_CERCA</name>